<dbReference type="Pfam" id="PF12728">
    <property type="entry name" value="HTH_17"/>
    <property type="match status" value="1"/>
</dbReference>
<reference evidence="2 3" key="1">
    <citation type="submission" date="2019-01" db="EMBL/GenBank/DDBJ databases">
        <title>Comparative genomic analysis identifies haemin-independent Haemophilus haemolyticus: a formal re-classification of Haemophilus intermedius.</title>
        <authorList>
            <person name="Harris T.M."/>
            <person name="Price E.P."/>
            <person name="Sarovich D.S."/>
            <person name="Norskov-Lauritsen N."/>
            <person name="Beissbarth J."/>
            <person name="Chang A.B."/>
            <person name="Smith-Vaughan H.C."/>
        </authorList>
    </citation>
    <scope>NUCLEOTIDE SEQUENCE [LARGE SCALE GENOMIC DNA]</scope>
    <source>
        <strain evidence="2 3">60982 B Hi-1</strain>
    </source>
</reference>
<protein>
    <submittedName>
        <fullName evidence="2">Helix-turn-helix domain-containing protein</fullName>
    </submittedName>
</protein>
<sequence>MMVLNEMPLLLTIKEAADYLKLSYSTVFQNRIRWGFFTMPGTRSWRISYDDLKALEQRPTSQCLQELAITPSLKNRGNEWLSTKEKILTGSILQHQAGKELDKALELLKKH</sequence>
<dbReference type="EMBL" id="SDPD01000007">
    <property type="protein sequence ID" value="TPH21507.1"/>
    <property type="molecule type" value="Genomic_DNA"/>
</dbReference>
<dbReference type="InterPro" id="IPR041657">
    <property type="entry name" value="HTH_17"/>
</dbReference>
<dbReference type="RefSeq" id="WP_118775657.1">
    <property type="nucleotide sequence ID" value="NZ_QQIA01000002.1"/>
</dbReference>
<dbReference type="AlphaFoldDB" id="A0A502LQG8"/>
<evidence type="ECO:0000313" key="2">
    <source>
        <dbReference type="EMBL" id="TPH21507.1"/>
    </source>
</evidence>
<comment type="caution">
    <text evidence="2">The sequence shown here is derived from an EMBL/GenBank/DDBJ whole genome shotgun (WGS) entry which is preliminary data.</text>
</comment>
<evidence type="ECO:0000313" key="3">
    <source>
        <dbReference type="Proteomes" id="UP000316282"/>
    </source>
</evidence>
<proteinExistence type="predicted"/>
<feature type="domain" description="Helix-turn-helix" evidence="1">
    <location>
        <begin position="10"/>
        <end position="55"/>
    </location>
</feature>
<organism evidence="2 3">
    <name type="scientific">Haemophilus haemolyticus</name>
    <dbReference type="NCBI Taxonomy" id="726"/>
    <lineage>
        <taxon>Bacteria</taxon>
        <taxon>Pseudomonadati</taxon>
        <taxon>Pseudomonadota</taxon>
        <taxon>Gammaproteobacteria</taxon>
        <taxon>Pasteurellales</taxon>
        <taxon>Pasteurellaceae</taxon>
        <taxon>Haemophilus</taxon>
    </lineage>
</organism>
<name>A0A502LQG8_HAEHA</name>
<dbReference type="Proteomes" id="UP000316282">
    <property type="component" value="Unassembled WGS sequence"/>
</dbReference>
<evidence type="ECO:0000259" key="1">
    <source>
        <dbReference type="Pfam" id="PF12728"/>
    </source>
</evidence>
<accession>A0A502LQG8</accession>
<gene>
    <name evidence="2" type="ORF">EUX52_04800</name>
</gene>